<dbReference type="InterPro" id="IPR007486">
    <property type="entry name" value="YebE"/>
</dbReference>
<dbReference type="CDD" id="cd07178">
    <property type="entry name" value="terB_like_YebE"/>
    <property type="match status" value="1"/>
</dbReference>
<dbReference type="Pfam" id="PF04391">
    <property type="entry name" value="DUF533"/>
    <property type="match status" value="1"/>
</dbReference>
<comment type="caution">
    <text evidence="1">The sequence shown here is derived from an EMBL/GenBank/DDBJ whole genome shotgun (WGS) entry which is preliminary data.</text>
</comment>
<organism evidence="1 2">
    <name type="scientific">Luteolibacter rhizosphaerae</name>
    <dbReference type="NCBI Taxonomy" id="2989719"/>
    <lineage>
        <taxon>Bacteria</taxon>
        <taxon>Pseudomonadati</taxon>
        <taxon>Verrucomicrobiota</taxon>
        <taxon>Verrucomicrobiia</taxon>
        <taxon>Verrucomicrobiales</taxon>
        <taxon>Verrucomicrobiaceae</taxon>
        <taxon>Luteolibacter</taxon>
    </lineage>
</organism>
<name>A0ABT3G9R7_9BACT</name>
<dbReference type="InterPro" id="IPR029024">
    <property type="entry name" value="TerB-like"/>
</dbReference>
<dbReference type="RefSeq" id="WP_264515816.1">
    <property type="nucleotide sequence ID" value="NZ_JAPDDR010000013.1"/>
</dbReference>
<dbReference type="Proteomes" id="UP001165653">
    <property type="component" value="Unassembled WGS sequence"/>
</dbReference>
<proteinExistence type="predicted"/>
<keyword evidence="2" id="KW-1185">Reference proteome</keyword>
<dbReference type="EMBL" id="JAPDDR010000013">
    <property type="protein sequence ID" value="MCW1916246.1"/>
    <property type="molecule type" value="Genomic_DNA"/>
</dbReference>
<sequence length="237" mass="24276">MSLDSLFSSLSNSKSDPKSLLGGLLGSSGAQGALGGAASGALVSMLMNGKARKKIQKNAVKVGGMAAIAGVGYYAYQKWQQSKQDSAPAQVQVLPAAAPAANLIPPPLPPDLAGASFQVRVTGELPMKMVLAMIAAAAADGTIDSVEMSALADAIDNAPVEAAEKARLTSALNKPPTVEEIAGLANGPEEASEIYGAALTSIEVDTPSEHLFLRRLSKALDLDEQLVATVHETLEKA</sequence>
<evidence type="ECO:0000313" key="2">
    <source>
        <dbReference type="Proteomes" id="UP001165653"/>
    </source>
</evidence>
<gene>
    <name evidence="1" type="ORF">OJ996_21830</name>
</gene>
<dbReference type="Gene3D" id="1.10.3680.10">
    <property type="entry name" value="TerB-like"/>
    <property type="match status" value="1"/>
</dbReference>
<dbReference type="SUPFAM" id="SSF158682">
    <property type="entry name" value="TerB-like"/>
    <property type="match status" value="1"/>
</dbReference>
<evidence type="ECO:0000313" key="1">
    <source>
        <dbReference type="EMBL" id="MCW1916246.1"/>
    </source>
</evidence>
<accession>A0ABT3G9R7</accession>
<protein>
    <submittedName>
        <fullName evidence="1">Tellurite resistance TerB family protein</fullName>
    </submittedName>
</protein>
<reference evidence="1" key="1">
    <citation type="submission" date="2022-10" db="EMBL/GenBank/DDBJ databases">
        <title>Luteolibacter sp. GHJ8, whole genome shotgun sequencing project.</title>
        <authorList>
            <person name="Zhao G."/>
            <person name="Shen L."/>
        </authorList>
    </citation>
    <scope>NUCLEOTIDE SEQUENCE</scope>
    <source>
        <strain evidence="1">GHJ8</strain>
    </source>
</reference>